<dbReference type="KEGG" id="ima:PO878_14280"/>
<feature type="domain" description="Phosphoribosyltransferase" evidence="11">
    <location>
        <begin position="5"/>
        <end position="206"/>
    </location>
</feature>
<gene>
    <name evidence="12" type="primary">upp</name>
    <name evidence="12" type="ORF">PO878_14280</name>
</gene>
<keyword evidence="9" id="KW-0342">GTP-binding</keyword>
<organism evidence="12 13">
    <name type="scientific">Iamia majanohamensis</name>
    <dbReference type="NCBI Taxonomy" id="467976"/>
    <lineage>
        <taxon>Bacteria</taxon>
        <taxon>Bacillati</taxon>
        <taxon>Actinomycetota</taxon>
        <taxon>Acidimicrobiia</taxon>
        <taxon>Acidimicrobiales</taxon>
        <taxon>Iamiaceae</taxon>
        <taxon>Iamia</taxon>
    </lineage>
</organism>
<comment type="similarity">
    <text evidence="3">Belongs to the UPRTase family.</text>
</comment>
<accession>A0AAE9Y776</accession>
<keyword evidence="5" id="KW-0021">Allosteric enzyme</keyword>
<dbReference type="AlphaFoldDB" id="A0AAE9Y776"/>
<protein>
    <recommendedName>
        <fullName evidence="4 10">Uracil phosphoribosyltransferase</fullName>
        <ecNumber evidence="4 10">2.4.2.9</ecNumber>
    </recommendedName>
</protein>
<name>A0AAE9Y776_9ACTN</name>
<dbReference type="SUPFAM" id="SSF53271">
    <property type="entry name" value="PRTase-like"/>
    <property type="match status" value="1"/>
</dbReference>
<dbReference type="InterPro" id="IPR005765">
    <property type="entry name" value="UPRT"/>
</dbReference>
<dbReference type="GO" id="GO:0006223">
    <property type="term" value="P:uracil salvage"/>
    <property type="evidence" value="ECO:0007669"/>
    <property type="project" value="InterPro"/>
</dbReference>
<keyword evidence="6 12" id="KW-0328">Glycosyltransferase</keyword>
<evidence type="ECO:0000256" key="10">
    <source>
        <dbReference type="NCBIfam" id="TIGR01091"/>
    </source>
</evidence>
<dbReference type="EMBL" id="CP116942">
    <property type="protein sequence ID" value="WCO65668.1"/>
    <property type="molecule type" value="Genomic_DNA"/>
</dbReference>
<dbReference type="Proteomes" id="UP001216390">
    <property type="component" value="Chromosome"/>
</dbReference>
<evidence type="ECO:0000313" key="13">
    <source>
        <dbReference type="Proteomes" id="UP001216390"/>
    </source>
</evidence>
<dbReference type="Gene3D" id="3.40.50.2020">
    <property type="match status" value="1"/>
</dbReference>
<dbReference type="InterPro" id="IPR000836">
    <property type="entry name" value="PRTase_dom"/>
</dbReference>
<evidence type="ECO:0000259" key="11">
    <source>
        <dbReference type="Pfam" id="PF14681"/>
    </source>
</evidence>
<keyword evidence="8" id="KW-0547">Nucleotide-binding</keyword>
<dbReference type="PANTHER" id="PTHR32315">
    <property type="entry name" value="ADENINE PHOSPHORIBOSYLTRANSFERASE"/>
    <property type="match status" value="1"/>
</dbReference>
<dbReference type="RefSeq" id="WP_272735195.1">
    <property type="nucleotide sequence ID" value="NZ_CP116942.1"/>
</dbReference>
<dbReference type="InterPro" id="IPR029057">
    <property type="entry name" value="PRTase-like"/>
</dbReference>
<evidence type="ECO:0000256" key="4">
    <source>
        <dbReference type="ARBA" id="ARBA00011894"/>
    </source>
</evidence>
<evidence type="ECO:0000256" key="2">
    <source>
        <dbReference type="ARBA" id="ARBA00005180"/>
    </source>
</evidence>
<evidence type="ECO:0000256" key="1">
    <source>
        <dbReference type="ARBA" id="ARBA00001946"/>
    </source>
</evidence>
<evidence type="ECO:0000256" key="7">
    <source>
        <dbReference type="ARBA" id="ARBA00022679"/>
    </source>
</evidence>
<evidence type="ECO:0000256" key="9">
    <source>
        <dbReference type="ARBA" id="ARBA00023134"/>
    </source>
</evidence>
<dbReference type="GO" id="GO:0005525">
    <property type="term" value="F:GTP binding"/>
    <property type="evidence" value="ECO:0007669"/>
    <property type="project" value="UniProtKB-KW"/>
</dbReference>
<dbReference type="NCBIfam" id="NF001097">
    <property type="entry name" value="PRK00129.1"/>
    <property type="match status" value="1"/>
</dbReference>
<proteinExistence type="inferred from homology"/>
<dbReference type="InterPro" id="IPR050054">
    <property type="entry name" value="UPRTase/APRTase"/>
</dbReference>
<dbReference type="NCBIfam" id="TIGR01091">
    <property type="entry name" value="upp"/>
    <property type="match status" value="1"/>
</dbReference>
<dbReference type="CDD" id="cd06223">
    <property type="entry name" value="PRTases_typeI"/>
    <property type="match status" value="1"/>
</dbReference>
<dbReference type="Pfam" id="PF14681">
    <property type="entry name" value="UPRTase"/>
    <property type="match status" value="1"/>
</dbReference>
<sequence>MHTTVVDHPLAAQALSRLRDETTDRAAFRAAMDDLAGILVVEATRSLPVVDVDVTTPLVAARGVRVDPPPLTVPVLRAGLGLLPGVLRLLPDAPTGFIGVARDEDTHEPVPYMDSVPADLGGRPVLVLDPMLATGGSLAFACELLRGRNPGRLTAVCVLAAPEGVARISASGLVDELVVAAVDDHLDERAFIVPGLGDAGDRLFGTA</sequence>
<dbReference type="EC" id="2.4.2.9" evidence="4 10"/>
<dbReference type="GO" id="GO:0004845">
    <property type="term" value="F:uracil phosphoribosyltransferase activity"/>
    <property type="evidence" value="ECO:0007669"/>
    <property type="project" value="UniProtKB-UniRule"/>
</dbReference>
<evidence type="ECO:0000256" key="6">
    <source>
        <dbReference type="ARBA" id="ARBA00022676"/>
    </source>
</evidence>
<evidence type="ECO:0000256" key="8">
    <source>
        <dbReference type="ARBA" id="ARBA00022741"/>
    </source>
</evidence>
<keyword evidence="13" id="KW-1185">Reference proteome</keyword>
<evidence type="ECO:0000256" key="3">
    <source>
        <dbReference type="ARBA" id="ARBA00009516"/>
    </source>
</evidence>
<comment type="cofactor">
    <cofactor evidence="1">
        <name>Mg(2+)</name>
        <dbReference type="ChEBI" id="CHEBI:18420"/>
    </cofactor>
</comment>
<reference evidence="12" key="1">
    <citation type="submission" date="2023-01" db="EMBL/GenBank/DDBJ databases">
        <title>The diversity of Class Acidimicrobiia in South China Sea sediment environments and the proposal of Iamia marina sp. nov., a novel species of the genus Iamia.</title>
        <authorList>
            <person name="He Y."/>
            <person name="Tian X."/>
        </authorList>
    </citation>
    <scope>NUCLEOTIDE SEQUENCE</scope>
    <source>
        <strain evidence="12">DSM 19957</strain>
    </source>
</reference>
<keyword evidence="7 12" id="KW-0808">Transferase</keyword>
<comment type="pathway">
    <text evidence="2">Pyrimidine metabolism; UMP biosynthesis via salvage pathway; UMP from uracil: step 1/1.</text>
</comment>
<evidence type="ECO:0000256" key="5">
    <source>
        <dbReference type="ARBA" id="ARBA00022533"/>
    </source>
</evidence>
<dbReference type="PANTHER" id="PTHR32315:SF4">
    <property type="entry name" value="URACIL PHOSPHORIBOSYLTRANSFERASE, CHLOROPLASTIC"/>
    <property type="match status" value="1"/>
</dbReference>
<evidence type="ECO:0000313" key="12">
    <source>
        <dbReference type="EMBL" id="WCO65668.1"/>
    </source>
</evidence>